<dbReference type="EnsemblMetazoa" id="CJA02884.1">
    <property type="protein sequence ID" value="CJA02884.1"/>
    <property type="gene ID" value="WBGene00122088"/>
</dbReference>
<evidence type="ECO:0000313" key="2">
    <source>
        <dbReference type="EnsemblMetazoa" id="CJA02884.1"/>
    </source>
</evidence>
<sequence>MIAFFDMLMKAFAPITNFFNQMTEFCIHLLQVLRAKMSIAHEKELHINQKNVYPTVKKLPTPLCCFKIMHIRTGTLWIAYCEIMWIVSQCSFWTAESIVRKAFPPVVIMTGFAFTCLQLDSEERANSQQFFHRFLIGKLIFTGVYTCLKGFALYTAYRCYSYIAKTRRAVGHLTIFEEPNIYSQGYHHFFYERMTDNHTQETGCA</sequence>
<reference evidence="3" key="1">
    <citation type="submission" date="2010-08" db="EMBL/GenBank/DDBJ databases">
        <authorList>
            <consortium name="Caenorhabditis japonica Sequencing Consortium"/>
            <person name="Wilson R.K."/>
        </authorList>
    </citation>
    <scope>NUCLEOTIDE SEQUENCE [LARGE SCALE GENOMIC DNA]</scope>
    <source>
        <strain evidence="3">DF5081</strain>
    </source>
</reference>
<proteinExistence type="predicted"/>
<accession>A0A8R1HNP9</accession>
<keyword evidence="3" id="KW-1185">Reference proteome</keyword>
<evidence type="ECO:0000256" key="1">
    <source>
        <dbReference type="SAM" id="Phobius"/>
    </source>
</evidence>
<reference evidence="2" key="2">
    <citation type="submission" date="2022-06" db="UniProtKB">
        <authorList>
            <consortium name="EnsemblMetazoa"/>
        </authorList>
    </citation>
    <scope>IDENTIFICATION</scope>
    <source>
        <strain evidence="2">DF5081</strain>
    </source>
</reference>
<name>A0A8R1HNP9_CAEJA</name>
<keyword evidence="1" id="KW-0812">Transmembrane</keyword>
<dbReference type="AlphaFoldDB" id="A0A8R1HNP9"/>
<organism evidence="2 3">
    <name type="scientific">Caenorhabditis japonica</name>
    <dbReference type="NCBI Taxonomy" id="281687"/>
    <lineage>
        <taxon>Eukaryota</taxon>
        <taxon>Metazoa</taxon>
        <taxon>Ecdysozoa</taxon>
        <taxon>Nematoda</taxon>
        <taxon>Chromadorea</taxon>
        <taxon>Rhabditida</taxon>
        <taxon>Rhabditina</taxon>
        <taxon>Rhabditomorpha</taxon>
        <taxon>Rhabditoidea</taxon>
        <taxon>Rhabditidae</taxon>
        <taxon>Peloderinae</taxon>
        <taxon>Caenorhabditis</taxon>
    </lineage>
</organism>
<evidence type="ECO:0000313" key="3">
    <source>
        <dbReference type="Proteomes" id="UP000005237"/>
    </source>
</evidence>
<keyword evidence="1" id="KW-0472">Membrane</keyword>
<dbReference type="Proteomes" id="UP000005237">
    <property type="component" value="Unassembled WGS sequence"/>
</dbReference>
<protein>
    <submittedName>
        <fullName evidence="2">Uncharacterized protein</fullName>
    </submittedName>
</protein>
<feature type="transmembrane region" description="Helical" evidence="1">
    <location>
        <begin position="139"/>
        <end position="157"/>
    </location>
</feature>
<keyword evidence="1" id="KW-1133">Transmembrane helix</keyword>